<keyword evidence="1" id="KW-1133">Transmembrane helix</keyword>
<dbReference type="EMBL" id="LT960614">
    <property type="protein sequence ID" value="SON58055.1"/>
    <property type="molecule type" value="Genomic_DNA"/>
</dbReference>
<keyword evidence="1" id="KW-0812">Transmembrane</keyword>
<evidence type="ECO:0000256" key="1">
    <source>
        <dbReference type="SAM" id="Phobius"/>
    </source>
</evidence>
<keyword evidence="1" id="KW-0472">Membrane</keyword>
<organism evidence="2 3">
    <name type="scientific">Hartmannibacter diazotrophicus</name>
    <dbReference type="NCBI Taxonomy" id="1482074"/>
    <lineage>
        <taxon>Bacteria</taxon>
        <taxon>Pseudomonadati</taxon>
        <taxon>Pseudomonadota</taxon>
        <taxon>Alphaproteobacteria</taxon>
        <taxon>Hyphomicrobiales</taxon>
        <taxon>Pleomorphomonadaceae</taxon>
        <taxon>Hartmannibacter</taxon>
    </lineage>
</organism>
<name>A0A2C9DE88_9HYPH</name>
<dbReference type="Proteomes" id="UP000223606">
    <property type="component" value="Chromosome 1"/>
</dbReference>
<proteinExistence type="predicted"/>
<dbReference type="KEGG" id="hdi:HDIA_4514"/>
<gene>
    <name evidence="2" type="ORF">HDIA_4514</name>
</gene>
<evidence type="ECO:0000313" key="3">
    <source>
        <dbReference type="Proteomes" id="UP000223606"/>
    </source>
</evidence>
<sequence length="57" mass="6669">MTPLRATRDVPVEAVDDVFEQALDKRRLRARRMRIIRLLGIGFCFVFWGAVAVYFLI</sequence>
<feature type="transmembrane region" description="Helical" evidence="1">
    <location>
        <begin position="35"/>
        <end position="56"/>
    </location>
</feature>
<accession>A0A2C9DE88</accession>
<evidence type="ECO:0000313" key="2">
    <source>
        <dbReference type="EMBL" id="SON58055.1"/>
    </source>
</evidence>
<protein>
    <submittedName>
        <fullName evidence="2">Uncharacterized protein</fullName>
    </submittedName>
</protein>
<dbReference type="AlphaFoldDB" id="A0A2C9DE88"/>
<keyword evidence="3" id="KW-1185">Reference proteome</keyword>
<reference evidence="3" key="1">
    <citation type="submission" date="2017-09" db="EMBL/GenBank/DDBJ databases">
        <title>Genome sequence of Nannocystis excedens DSM 71.</title>
        <authorList>
            <person name="Blom J."/>
        </authorList>
    </citation>
    <scope>NUCLEOTIDE SEQUENCE [LARGE SCALE GENOMIC DNA]</scope>
    <source>
        <strain evidence="3">type strain: E19</strain>
    </source>
</reference>